<reference evidence="3 4" key="1">
    <citation type="submission" date="2024-04" db="EMBL/GenBank/DDBJ databases">
        <title>The reference genome of an endangered Asteraceae, Deinandra increscens subsp. villosa, native to the Central Coast of California.</title>
        <authorList>
            <person name="Guilliams M."/>
            <person name="Hasenstab-Lehman K."/>
            <person name="Meyer R."/>
            <person name="Mcevoy S."/>
        </authorList>
    </citation>
    <scope>NUCLEOTIDE SEQUENCE [LARGE SCALE GENOMIC DNA]</scope>
    <source>
        <tissue evidence="3">Leaf</tissue>
    </source>
</reference>
<evidence type="ECO:0000313" key="3">
    <source>
        <dbReference type="EMBL" id="KAK9073139.1"/>
    </source>
</evidence>
<gene>
    <name evidence="3" type="ORF">SSX86_007462</name>
</gene>
<dbReference type="SUPFAM" id="SSF56112">
    <property type="entry name" value="Protein kinase-like (PK-like)"/>
    <property type="match status" value="1"/>
</dbReference>
<protein>
    <recommendedName>
        <fullName evidence="2">Protein kinase domain-containing protein</fullName>
    </recommendedName>
</protein>
<dbReference type="EMBL" id="JBCNJP010000009">
    <property type="protein sequence ID" value="KAK9073139.1"/>
    <property type="molecule type" value="Genomic_DNA"/>
</dbReference>
<dbReference type="GO" id="GO:0009506">
    <property type="term" value="C:plasmodesma"/>
    <property type="evidence" value="ECO:0007669"/>
    <property type="project" value="TreeGrafter"/>
</dbReference>
<proteinExistence type="predicted"/>
<dbReference type="PANTHER" id="PTHR27003:SF383">
    <property type="entry name" value="TYROSINE-PROTEIN KINASE, NON-RECEPTOR JAK_TYK2-RELATED"/>
    <property type="match status" value="1"/>
</dbReference>
<feature type="domain" description="Protein kinase" evidence="2">
    <location>
        <begin position="24"/>
        <end position="410"/>
    </location>
</feature>
<evidence type="ECO:0000259" key="2">
    <source>
        <dbReference type="PROSITE" id="PS50011"/>
    </source>
</evidence>
<organism evidence="3 4">
    <name type="scientific">Deinandra increscens subsp. villosa</name>
    <dbReference type="NCBI Taxonomy" id="3103831"/>
    <lineage>
        <taxon>Eukaryota</taxon>
        <taxon>Viridiplantae</taxon>
        <taxon>Streptophyta</taxon>
        <taxon>Embryophyta</taxon>
        <taxon>Tracheophyta</taxon>
        <taxon>Spermatophyta</taxon>
        <taxon>Magnoliopsida</taxon>
        <taxon>eudicotyledons</taxon>
        <taxon>Gunneridae</taxon>
        <taxon>Pentapetalae</taxon>
        <taxon>asterids</taxon>
        <taxon>campanulids</taxon>
        <taxon>Asterales</taxon>
        <taxon>Asteraceae</taxon>
        <taxon>Asteroideae</taxon>
        <taxon>Heliantheae alliance</taxon>
        <taxon>Madieae</taxon>
        <taxon>Madiinae</taxon>
        <taxon>Deinandra</taxon>
    </lineage>
</organism>
<dbReference type="InterPro" id="IPR025886">
    <property type="entry name" value="PP2-like"/>
</dbReference>
<evidence type="ECO:0000256" key="1">
    <source>
        <dbReference type="SAM" id="MobiDB-lite"/>
    </source>
</evidence>
<keyword evidence="4" id="KW-1185">Reference proteome</keyword>
<feature type="compositionally biased region" description="Low complexity" evidence="1">
    <location>
        <begin position="301"/>
        <end position="314"/>
    </location>
</feature>
<dbReference type="Gene3D" id="3.30.200.20">
    <property type="entry name" value="Phosphorylase Kinase, domain 1"/>
    <property type="match status" value="1"/>
</dbReference>
<accession>A0AAP0H4Y4</accession>
<dbReference type="PANTHER" id="PTHR27003">
    <property type="entry name" value="OS07G0166700 PROTEIN"/>
    <property type="match status" value="1"/>
</dbReference>
<dbReference type="InterPro" id="IPR000719">
    <property type="entry name" value="Prot_kinase_dom"/>
</dbReference>
<dbReference type="Proteomes" id="UP001408789">
    <property type="component" value="Unassembled WGS sequence"/>
</dbReference>
<dbReference type="InterPro" id="IPR011009">
    <property type="entry name" value="Kinase-like_dom_sf"/>
</dbReference>
<evidence type="ECO:0000313" key="4">
    <source>
        <dbReference type="Proteomes" id="UP001408789"/>
    </source>
</evidence>
<dbReference type="Gene3D" id="1.10.510.10">
    <property type="entry name" value="Transferase(Phosphotransferase) domain 1"/>
    <property type="match status" value="1"/>
</dbReference>
<dbReference type="GO" id="GO:0005886">
    <property type="term" value="C:plasma membrane"/>
    <property type="evidence" value="ECO:0007669"/>
    <property type="project" value="TreeGrafter"/>
</dbReference>
<feature type="region of interest" description="Disordered" evidence="1">
    <location>
        <begin position="301"/>
        <end position="323"/>
    </location>
</feature>
<dbReference type="GO" id="GO:0005524">
    <property type="term" value="F:ATP binding"/>
    <property type="evidence" value="ECO:0007669"/>
    <property type="project" value="InterPro"/>
</dbReference>
<dbReference type="Pfam" id="PF00069">
    <property type="entry name" value="Pkinase"/>
    <property type="match status" value="1"/>
</dbReference>
<dbReference type="GO" id="GO:0004714">
    <property type="term" value="F:transmembrane receptor protein tyrosine kinase activity"/>
    <property type="evidence" value="ECO:0007669"/>
    <property type="project" value="InterPro"/>
</dbReference>
<sequence length="892" mass="102618">MSSHKEFAHLKFELTRILEATDDFAEENLIGQGGFGKIYKGNLLVSEKPVVIAARRLHYDYGQGDLEFWNQISVLANLKLKHDNLVSFIGFCDEGGEKIIINKHEVNGSLDKYLGSPDLTWMQRLHICVDVAQALNYIHWGTDGHDYCGVGHKYCGGPDYSVIHRNIKSSKILLDQNWKPKLSGFEHSKTNTIARRHRLFLTEVIGTIGYVDPTYEKTGFVTHKSDVYSFGVVLFEVLCGRRAFVPDEREPHSLQYFTIQDHKDVESGQSTLKKPVVIRAPSYESPGTSSFVDKNPSSFNAFGQSSSSSGDNNNLQHPKPLSISDIDSMIPSSSIAFEHPRAPLSLSSTPIGDYINNQNHRPLSFQRTPTRATADAADVSGDMLVPAANALLRRKSHSLKQEHFTLHPLFTMKRLDQYLHTSNDKLLAEEDYEIWGPKLPEDYEKILKFSKYSENYSTKTKKDLHDKFLKGILLQDDKVWFSLGHNGERNEMVSARTFSYRNHSAHDMWCIVPESRWVDKKVAKMLDISNLMIKINARPQFLSQNTIYGVHLVFKFCDSKQVSRNPMYVDLKYQMGSEVLHAYFAQWRDDNWMMIELYRFSNQQEEVDLEFLVESLSPYYTREQDSIYVEGIEFRTIDNASLDILILDSLVGHVETQKPKEIQQVTKPILNKLDQDPIECEEILIKRSENYDQDEKLFSLSEVNGMKHLMLSAMAAFYNFSDSKLYESKPSSESRFQEVLELLPQPILRVNCMIKSPMLSRDTEYGCYLVFKLSEKCHGLHCPVEVRDLLQKNKAAKIVYFRSPKPWNIHDITRVPEQRKDGWMEVYIWKFNSTHELKNDYIPVNLKLYPLDQLVAPYIALSDILRPSTPQLINFVSQLLYVLDKPCFSVVS</sequence>
<dbReference type="AlphaFoldDB" id="A0AAP0H4Y4"/>
<dbReference type="PROSITE" id="PS50011">
    <property type="entry name" value="PROTEIN_KINASE_DOM"/>
    <property type="match status" value="1"/>
</dbReference>
<name>A0AAP0H4Y4_9ASTR</name>
<dbReference type="Pfam" id="PF14299">
    <property type="entry name" value="PP2"/>
    <property type="match status" value="2"/>
</dbReference>
<dbReference type="InterPro" id="IPR045272">
    <property type="entry name" value="ANXUR1/2-like"/>
</dbReference>
<comment type="caution">
    <text evidence="3">The sequence shown here is derived from an EMBL/GenBank/DDBJ whole genome shotgun (WGS) entry which is preliminary data.</text>
</comment>